<evidence type="ECO:0000313" key="2">
    <source>
        <dbReference type="EMBL" id="KAH8483791.1"/>
    </source>
</evidence>
<dbReference type="EMBL" id="JACEGQ020000017">
    <property type="protein sequence ID" value="KAH8483791.1"/>
    <property type="molecule type" value="Genomic_DNA"/>
</dbReference>
<organism evidence="2 3">
    <name type="scientific">Populus deltoides</name>
    <name type="common">Eastern poplar</name>
    <name type="synonym">Eastern cottonwood</name>
    <dbReference type="NCBI Taxonomy" id="3696"/>
    <lineage>
        <taxon>Eukaryota</taxon>
        <taxon>Viridiplantae</taxon>
        <taxon>Streptophyta</taxon>
        <taxon>Embryophyta</taxon>
        <taxon>Tracheophyta</taxon>
        <taxon>Spermatophyta</taxon>
        <taxon>Magnoliopsida</taxon>
        <taxon>eudicotyledons</taxon>
        <taxon>Gunneridae</taxon>
        <taxon>Pentapetalae</taxon>
        <taxon>rosids</taxon>
        <taxon>fabids</taxon>
        <taxon>Malpighiales</taxon>
        <taxon>Salicaceae</taxon>
        <taxon>Saliceae</taxon>
        <taxon>Populus</taxon>
    </lineage>
</organism>
<feature type="transmembrane region" description="Helical" evidence="1">
    <location>
        <begin position="64"/>
        <end position="82"/>
    </location>
</feature>
<accession>A0A8T2WUX7</accession>
<sequence>MKEDPAGLCHVVTAAVCRFGRKDPCYCAALAYCYSLSRSQVDESLPLAWQKIGALGVSFSAPSLLSFGLPSCFSIFFGFLWFSSLEEGRQSGSSSLLQKEREMRGVEMGREVLAERGRF</sequence>
<protein>
    <submittedName>
        <fullName evidence="2">Uncharacterized protein</fullName>
    </submittedName>
</protein>
<proteinExistence type="predicted"/>
<keyword evidence="1" id="KW-1133">Transmembrane helix</keyword>
<evidence type="ECO:0000256" key="1">
    <source>
        <dbReference type="SAM" id="Phobius"/>
    </source>
</evidence>
<evidence type="ECO:0000313" key="3">
    <source>
        <dbReference type="Proteomes" id="UP000807159"/>
    </source>
</evidence>
<keyword evidence="1" id="KW-0812">Transmembrane</keyword>
<gene>
    <name evidence="2" type="ORF">H0E87_028272</name>
</gene>
<comment type="caution">
    <text evidence="2">The sequence shown here is derived from an EMBL/GenBank/DDBJ whole genome shotgun (WGS) entry which is preliminary data.</text>
</comment>
<keyword evidence="1" id="KW-0472">Membrane</keyword>
<keyword evidence="3" id="KW-1185">Reference proteome</keyword>
<dbReference type="Proteomes" id="UP000807159">
    <property type="component" value="Chromosome 17"/>
</dbReference>
<name>A0A8T2WUX7_POPDE</name>
<dbReference type="AlphaFoldDB" id="A0A8T2WUX7"/>
<reference evidence="2" key="1">
    <citation type="journal article" date="2021" name="J. Hered.">
        <title>Genome Assembly of Salicaceae Populus deltoides (Eastern Cottonwood) I-69 Based on Nanopore Sequencing and Hi-C Technologies.</title>
        <authorList>
            <person name="Bai S."/>
            <person name="Wu H."/>
            <person name="Zhang J."/>
            <person name="Pan Z."/>
            <person name="Zhao W."/>
            <person name="Li Z."/>
            <person name="Tong C."/>
        </authorList>
    </citation>
    <scope>NUCLEOTIDE SEQUENCE</scope>
    <source>
        <tissue evidence="2">Leaf</tissue>
    </source>
</reference>